<dbReference type="EMBL" id="JARFID010000010">
    <property type="protein sequence ID" value="MDE8694901.1"/>
    <property type="molecule type" value="Genomic_DNA"/>
</dbReference>
<dbReference type="Proteomes" id="UP001221924">
    <property type="component" value="Unassembled WGS sequence"/>
</dbReference>
<protein>
    <recommendedName>
        <fullName evidence="5">DUF4878 domain-containing protein</fullName>
    </recommendedName>
</protein>
<dbReference type="PROSITE" id="PS51257">
    <property type="entry name" value="PROKAR_LIPOPROTEIN"/>
    <property type="match status" value="1"/>
</dbReference>
<proteinExistence type="predicted"/>
<dbReference type="Proteomes" id="UP000283341">
    <property type="component" value="Unassembled WGS sequence"/>
</dbReference>
<evidence type="ECO:0000313" key="3">
    <source>
        <dbReference type="EMBL" id="RGS36231.1"/>
    </source>
</evidence>
<gene>
    <name evidence="3" type="ORF">DWX97_12720</name>
    <name evidence="2" type="ORF">PZH42_12380</name>
</gene>
<feature type="chain" id="PRO_5042713151" description="DUF4878 domain-containing protein" evidence="1">
    <location>
        <begin position="24"/>
        <end position="132"/>
    </location>
</feature>
<evidence type="ECO:0000313" key="2">
    <source>
        <dbReference type="EMBL" id="MDE8694901.1"/>
    </source>
</evidence>
<dbReference type="AlphaFoldDB" id="A0A412IGS5"/>
<feature type="signal peptide" evidence="1">
    <location>
        <begin position="1"/>
        <end position="23"/>
    </location>
</feature>
<name>A0A412IGS5_9BACE</name>
<reference evidence="3 4" key="1">
    <citation type="submission" date="2018-08" db="EMBL/GenBank/DDBJ databases">
        <title>A genome reference for cultivated species of the human gut microbiota.</title>
        <authorList>
            <person name="Zou Y."/>
            <person name="Xue W."/>
            <person name="Luo G."/>
        </authorList>
    </citation>
    <scope>NUCLEOTIDE SEQUENCE [LARGE SCALE GENOMIC DNA]</scope>
    <source>
        <strain evidence="3 4">AF22-3AC</strain>
    </source>
</reference>
<evidence type="ECO:0000313" key="4">
    <source>
        <dbReference type="Proteomes" id="UP000283341"/>
    </source>
</evidence>
<sequence length="132" mass="14879">MVYKNSMLALLGLLMMGCCLLSACSASVENTPEGVATFVVNSYMKGKYPDTREYATQDVMKDLDKWTQESTEKVLKIYGGAEVEFDKVSDFAADGSMKDVFFNIRIGEKKRRMSVRMVNENGKWLFDGLQLC</sequence>
<dbReference type="EMBL" id="QRVJ01000010">
    <property type="protein sequence ID" value="RGS36231.1"/>
    <property type="molecule type" value="Genomic_DNA"/>
</dbReference>
<evidence type="ECO:0000256" key="1">
    <source>
        <dbReference type="SAM" id="SignalP"/>
    </source>
</evidence>
<reference evidence="2" key="2">
    <citation type="submission" date="2023-03" db="EMBL/GenBank/DDBJ databases">
        <title>DFI Biobank Strains.</title>
        <authorList>
            <person name="Mostad J."/>
            <person name="Paddock L."/>
            <person name="Medina S."/>
            <person name="Waligurski E."/>
            <person name="Barat B."/>
            <person name="Smith R."/>
            <person name="Burgo V."/>
            <person name="Metcalfe C."/>
            <person name="Woodson C."/>
            <person name="Sundararajan A."/>
            <person name="Ramaswamy R."/>
            <person name="Lin H."/>
            <person name="Pamer E.G."/>
        </authorList>
    </citation>
    <scope>NUCLEOTIDE SEQUENCE</scope>
    <source>
        <strain evidence="2">DFI.9.5</strain>
    </source>
</reference>
<evidence type="ECO:0008006" key="5">
    <source>
        <dbReference type="Google" id="ProtNLM"/>
    </source>
</evidence>
<dbReference type="RefSeq" id="WP_029426417.1">
    <property type="nucleotide sequence ID" value="NZ_CAXKYC010000006.1"/>
</dbReference>
<keyword evidence="1" id="KW-0732">Signal</keyword>
<comment type="caution">
    <text evidence="3">The sequence shown here is derived from an EMBL/GenBank/DDBJ whole genome shotgun (WGS) entry which is preliminary data.</text>
</comment>
<accession>A0A412IGS5</accession>
<organism evidence="3 4">
    <name type="scientific">Bacteroides cellulosilyticus</name>
    <dbReference type="NCBI Taxonomy" id="246787"/>
    <lineage>
        <taxon>Bacteria</taxon>
        <taxon>Pseudomonadati</taxon>
        <taxon>Bacteroidota</taxon>
        <taxon>Bacteroidia</taxon>
        <taxon>Bacteroidales</taxon>
        <taxon>Bacteroidaceae</taxon>
        <taxon>Bacteroides</taxon>
    </lineage>
</organism>